<sequence length="154" mass="16213">MTTRPVIHIDADACPVKAEVYKVAARYGLKVRVVSNAWINIPEGPLVERVIVGDGFDAADDRIVEDTTAGDIVITADIQLAGRCLGAGAAAIGPDGREFTGANIGSALAMRALMADLRAGVGAEGLRGPKPMTARDRSSFLQTLDRVVTRQLRG</sequence>
<organism evidence="3 4">
    <name type="scientific">Tistrella bauzanensis</name>
    <dbReference type="NCBI Taxonomy" id="657419"/>
    <lineage>
        <taxon>Bacteria</taxon>
        <taxon>Pseudomonadati</taxon>
        <taxon>Pseudomonadota</taxon>
        <taxon>Alphaproteobacteria</taxon>
        <taxon>Geminicoccales</taxon>
        <taxon>Geminicoccaceae</taxon>
        <taxon>Tistrella</taxon>
    </lineage>
</organism>
<comment type="similarity">
    <text evidence="1 2">Belongs to the UPF0178 family.</text>
</comment>
<dbReference type="Pfam" id="PF02639">
    <property type="entry name" value="DUF188"/>
    <property type="match status" value="1"/>
</dbReference>
<dbReference type="RefSeq" id="WP_188580216.1">
    <property type="nucleotide sequence ID" value="NZ_BMDZ01000046.1"/>
</dbReference>
<evidence type="ECO:0000256" key="1">
    <source>
        <dbReference type="ARBA" id="ARBA00008522"/>
    </source>
</evidence>
<dbReference type="PANTHER" id="PTHR35146:SF1">
    <property type="entry name" value="UPF0178 PROTEIN YAII"/>
    <property type="match status" value="1"/>
</dbReference>
<keyword evidence="4" id="KW-1185">Reference proteome</keyword>
<dbReference type="PANTHER" id="PTHR35146">
    <property type="entry name" value="UPF0178 PROTEIN YAII"/>
    <property type="match status" value="1"/>
</dbReference>
<accession>A0ABQ1ITY8</accession>
<evidence type="ECO:0000313" key="4">
    <source>
        <dbReference type="Proteomes" id="UP000603352"/>
    </source>
</evidence>
<dbReference type="InterPro" id="IPR003791">
    <property type="entry name" value="UPF0178"/>
</dbReference>
<name>A0ABQ1ITY8_9PROT</name>
<dbReference type="EMBL" id="BMDZ01000046">
    <property type="protein sequence ID" value="GGB51022.1"/>
    <property type="molecule type" value="Genomic_DNA"/>
</dbReference>
<dbReference type="HAMAP" id="MF_00489">
    <property type="entry name" value="UPF0178"/>
    <property type="match status" value="1"/>
</dbReference>
<comment type="caution">
    <text evidence="3">The sequence shown here is derived from an EMBL/GenBank/DDBJ whole genome shotgun (WGS) entry which is preliminary data.</text>
</comment>
<gene>
    <name evidence="3" type="ORF">GCM10011505_35130</name>
</gene>
<dbReference type="NCBIfam" id="NF001095">
    <property type="entry name" value="PRK00124.1"/>
    <property type="match status" value="1"/>
</dbReference>
<protein>
    <recommendedName>
        <fullName evidence="2">UPF0178 protein GCM10011505_35130</fullName>
    </recommendedName>
</protein>
<proteinExistence type="inferred from homology"/>
<evidence type="ECO:0000256" key="2">
    <source>
        <dbReference type="HAMAP-Rule" id="MF_00489"/>
    </source>
</evidence>
<dbReference type="Proteomes" id="UP000603352">
    <property type="component" value="Unassembled WGS sequence"/>
</dbReference>
<evidence type="ECO:0000313" key="3">
    <source>
        <dbReference type="EMBL" id="GGB51022.1"/>
    </source>
</evidence>
<reference evidence="4" key="1">
    <citation type="journal article" date="2019" name="Int. J. Syst. Evol. Microbiol.">
        <title>The Global Catalogue of Microorganisms (GCM) 10K type strain sequencing project: providing services to taxonomists for standard genome sequencing and annotation.</title>
        <authorList>
            <consortium name="The Broad Institute Genomics Platform"/>
            <consortium name="The Broad Institute Genome Sequencing Center for Infectious Disease"/>
            <person name="Wu L."/>
            <person name="Ma J."/>
        </authorList>
    </citation>
    <scope>NUCLEOTIDE SEQUENCE [LARGE SCALE GENOMIC DNA]</scope>
    <source>
        <strain evidence="4">CGMCC 1.10188</strain>
    </source>
</reference>